<accession>A0A4Y2N5T4</accession>
<dbReference type="AlphaFoldDB" id="A0A4Y2N5T4"/>
<evidence type="ECO:0000313" key="3">
    <source>
        <dbReference type="Proteomes" id="UP000499080"/>
    </source>
</evidence>
<sequence>MLVDDGLRDAEKHPSPTTARKKNSKPASQEKVPCSQAAPEPRKPNVKPFVIDDKLKTTALIKTLETLQEKRIMGKFIPGKRLKYYLKRLKTTGTSRDISPKSI</sequence>
<evidence type="ECO:0000313" key="2">
    <source>
        <dbReference type="EMBL" id="GBN34798.1"/>
    </source>
</evidence>
<gene>
    <name evidence="2" type="ORF">AVEN_92850_1</name>
</gene>
<dbReference type="EMBL" id="BGPR01008593">
    <property type="protein sequence ID" value="GBN34798.1"/>
    <property type="molecule type" value="Genomic_DNA"/>
</dbReference>
<protein>
    <submittedName>
        <fullName evidence="2">Uncharacterized protein</fullName>
    </submittedName>
</protein>
<organism evidence="2 3">
    <name type="scientific">Araneus ventricosus</name>
    <name type="common">Orbweaver spider</name>
    <name type="synonym">Epeira ventricosa</name>
    <dbReference type="NCBI Taxonomy" id="182803"/>
    <lineage>
        <taxon>Eukaryota</taxon>
        <taxon>Metazoa</taxon>
        <taxon>Ecdysozoa</taxon>
        <taxon>Arthropoda</taxon>
        <taxon>Chelicerata</taxon>
        <taxon>Arachnida</taxon>
        <taxon>Araneae</taxon>
        <taxon>Araneomorphae</taxon>
        <taxon>Entelegynae</taxon>
        <taxon>Araneoidea</taxon>
        <taxon>Araneidae</taxon>
        <taxon>Araneus</taxon>
    </lineage>
</organism>
<comment type="caution">
    <text evidence="2">The sequence shown here is derived from an EMBL/GenBank/DDBJ whole genome shotgun (WGS) entry which is preliminary data.</text>
</comment>
<reference evidence="2 3" key="1">
    <citation type="journal article" date="2019" name="Sci. Rep.">
        <title>Orb-weaving spider Araneus ventricosus genome elucidates the spidroin gene catalogue.</title>
        <authorList>
            <person name="Kono N."/>
            <person name="Nakamura H."/>
            <person name="Ohtoshi R."/>
            <person name="Moran D.A.P."/>
            <person name="Shinohara A."/>
            <person name="Yoshida Y."/>
            <person name="Fujiwara M."/>
            <person name="Mori M."/>
            <person name="Tomita M."/>
            <person name="Arakawa K."/>
        </authorList>
    </citation>
    <scope>NUCLEOTIDE SEQUENCE [LARGE SCALE GENOMIC DNA]</scope>
</reference>
<proteinExistence type="predicted"/>
<dbReference type="Proteomes" id="UP000499080">
    <property type="component" value="Unassembled WGS sequence"/>
</dbReference>
<evidence type="ECO:0000256" key="1">
    <source>
        <dbReference type="SAM" id="MobiDB-lite"/>
    </source>
</evidence>
<feature type="region of interest" description="Disordered" evidence="1">
    <location>
        <begin position="1"/>
        <end position="47"/>
    </location>
</feature>
<name>A0A4Y2N5T4_ARAVE</name>
<feature type="compositionally biased region" description="Basic and acidic residues" evidence="1">
    <location>
        <begin position="1"/>
        <end position="14"/>
    </location>
</feature>
<keyword evidence="3" id="KW-1185">Reference proteome</keyword>